<accession>A0ABV8HKA2</accession>
<comment type="caution">
    <text evidence="2">The sequence shown here is derived from an EMBL/GenBank/DDBJ whole genome shotgun (WGS) entry which is preliminary data.</text>
</comment>
<feature type="chain" id="PRO_5045730910" evidence="1">
    <location>
        <begin position="25"/>
        <end position="257"/>
    </location>
</feature>
<dbReference type="RefSeq" id="WP_386429236.1">
    <property type="nucleotide sequence ID" value="NZ_JBHSBB010000010.1"/>
</dbReference>
<dbReference type="EMBL" id="JBHSBB010000010">
    <property type="protein sequence ID" value="MFC4032345.1"/>
    <property type="molecule type" value="Genomic_DNA"/>
</dbReference>
<dbReference type="Pfam" id="PF18968">
    <property type="entry name" value="DUF5707"/>
    <property type="match status" value="1"/>
</dbReference>
<evidence type="ECO:0000313" key="3">
    <source>
        <dbReference type="Proteomes" id="UP001595765"/>
    </source>
</evidence>
<evidence type="ECO:0000256" key="1">
    <source>
        <dbReference type="SAM" id="SignalP"/>
    </source>
</evidence>
<dbReference type="InterPro" id="IPR043761">
    <property type="entry name" value="DUF5707"/>
</dbReference>
<feature type="signal peptide" evidence="1">
    <location>
        <begin position="1"/>
        <end position="24"/>
    </location>
</feature>
<sequence>MRITAPVLVGALALGALAAPAAFAAGAAPTIDKVSVPSLVFSPQGTDTFTFSSTVSSASGIKSVQLLPWPKFLETELGYTPAAADVKDPSNPKVTCKASSATTSVCTDSEPLNAHTDLADNAAAGGWYAAVLVTAKDGTTTFNAKATSFSFRRQSVVTVDAAPEPVKKNATLTVTGHLSLADWSTGAWRRYGAQTVQLQFRASTATAYTTLKSVKTSSTGELKTTVKATASGFFRYVYAGNSLVAPSTAAVDGVAVK</sequence>
<name>A0ABV8HKA2_9ACTN</name>
<reference evidence="3" key="1">
    <citation type="journal article" date="2019" name="Int. J. Syst. Evol. Microbiol.">
        <title>The Global Catalogue of Microorganisms (GCM) 10K type strain sequencing project: providing services to taxonomists for standard genome sequencing and annotation.</title>
        <authorList>
            <consortium name="The Broad Institute Genomics Platform"/>
            <consortium name="The Broad Institute Genome Sequencing Center for Infectious Disease"/>
            <person name="Wu L."/>
            <person name="Ma J."/>
        </authorList>
    </citation>
    <scope>NUCLEOTIDE SEQUENCE [LARGE SCALE GENOMIC DNA]</scope>
    <source>
        <strain evidence="3">CGMCC 4.7237</strain>
    </source>
</reference>
<protein>
    <submittedName>
        <fullName evidence="2">DUF5707 domain-containing protein</fullName>
    </submittedName>
</protein>
<keyword evidence="1" id="KW-0732">Signal</keyword>
<organism evidence="2 3">
    <name type="scientific">Streptomyces polygonati</name>
    <dbReference type="NCBI Taxonomy" id="1617087"/>
    <lineage>
        <taxon>Bacteria</taxon>
        <taxon>Bacillati</taxon>
        <taxon>Actinomycetota</taxon>
        <taxon>Actinomycetes</taxon>
        <taxon>Kitasatosporales</taxon>
        <taxon>Streptomycetaceae</taxon>
        <taxon>Streptomyces</taxon>
    </lineage>
</organism>
<dbReference type="Proteomes" id="UP001595765">
    <property type="component" value="Unassembled WGS sequence"/>
</dbReference>
<keyword evidence="3" id="KW-1185">Reference proteome</keyword>
<gene>
    <name evidence="2" type="ORF">ACFO3J_12740</name>
</gene>
<proteinExistence type="predicted"/>
<evidence type="ECO:0000313" key="2">
    <source>
        <dbReference type="EMBL" id="MFC4032345.1"/>
    </source>
</evidence>